<evidence type="ECO:0000256" key="7">
    <source>
        <dbReference type="RuleBase" id="RU004273"/>
    </source>
</evidence>
<dbReference type="OrthoDB" id="445564at2759"/>
<comment type="similarity">
    <text evidence="7">Belongs to the PPP phosphatase family.</text>
</comment>
<keyword evidence="3" id="KW-0677">Repeat</keyword>
<dbReference type="EMBL" id="CAKKNE010000004">
    <property type="protein sequence ID" value="CAH0374304.1"/>
    <property type="molecule type" value="Genomic_DNA"/>
</dbReference>
<dbReference type="InterPro" id="IPR006186">
    <property type="entry name" value="Ser/Thr-sp_prot-phosphatase"/>
</dbReference>
<dbReference type="InterPro" id="IPR041753">
    <property type="entry name" value="PP5_C"/>
</dbReference>
<comment type="catalytic activity">
    <reaction evidence="7">
        <text>O-phospho-L-threonyl-[protein] + H2O = L-threonyl-[protein] + phosphate</text>
        <dbReference type="Rhea" id="RHEA:47004"/>
        <dbReference type="Rhea" id="RHEA-COMP:11060"/>
        <dbReference type="Rhea" id="RHEA-COMP:11605"/>
        <dbReference type="ChEBI" id="CHEBI:15377"/>
        <dbReference type="ChEBI" id="CHEBI:30013"/>
        <dbReference type="ChEBI" id="CHEBI:43474"/>
        <dbReference type="ChEBI" id="CHEBI:61977"/>
        <dbReference type="EC" id="3.1.3.16"/>
    </reaction>
</comment>
<dbReference type="CDD" id="cd07417">
    <property type="entry name" value="MPP_PP5_C"/>
    <property type="match status" value="1"/>
</dbReference>
<keyword evidence="12" id="KW-1185">Reference proteome</keyword>
<proteinExistence type="inferred from homology"/>
<dbReference type="InterPro" id="IPR013235">
    <property type="entry name" value="PPP_dom"/>
</dbReference>
<reference evidence="10" key="1">
    <citation type="submission" date="2021-01" db="EMBL/GenBank/DDBJ databases">
        <authorList>
            <person name="Corre E."/>
            <person name="Pelletier E."/>
            <person name="Niang G."/>
            <person name="Scheremetjew M."/>
            <person name="Finn R."/>
            <person name="Kale V."/>
            <person name="Holt S."/>
            <person name="Cochrane G."/>
            <person name="Meng A."/>
            <person name="Brown T."/>
            <person name="Cohen L."/>
        </authorList>
    </citation>
    <scope>NUCLEOTIDE SEQUENCE</scope>
    <source>
        <strain evidence="10">CCMP1756</strain>
    </source>
</reference>
<dbReference type="AlphaFoldDB" id="A0A7S4E387"/>
<dbReference type="SMART" id="SM00156">
    <property type="entry name" value="PP2Ac"/>
    <property type="match status" value="1"/>
</dbReference>
<dbReference type="InterPro" id="IPR004843">
    <property type="entry name" value="Calcineurin-like_PHP"/>
</dbReference>
<evidence type="ECO:0000313" key="11">
    <source>
        <dbReference type="EMBL" id="CAH0374304.1"/>
    </source>
</evidence>
<dbReference type="GO" id="GO:0046872">
    <property type="term" value="F:metal ion binding"/>
    <property type="evidence" value="ECO:0007669"/>
    <property type="project" value="UniProtKB-KW"/>
</dbReference>
<sequence length="445" mass="49240">MATFGSDPGTPRPPPPAGRRRNTMGPWVREADDEEEDPEGGGRLRRVAGKRGVLVRQQRSLESTLVGELARGAIVELATDAVEGAARVRISAPLEGWVTARLLEPLSSPEEPIIAPLSPPTEVDGPELDDGRVTDTYIKQSLEHLKQQKLLKRDVVVSILTQAKDLLEKEATVVDLETPTDAPHVTVCGDVHGQFYDLLTIFEANGLPSQTNPYIFNGDFVDRGSFSFEVAITLLACKVQHPNCVHLNRGNHETRTMARFYGFDGEVRHKYDDDVLEMFHACFVRLPLCCVLHKRCLVVHGGLPSEDQSTLKDIRKIERRCEPPELGLFCDVLWSDPQPFPGRQPSRRGVGLSFGPDVTKRFLERSDLALVVRSHEVRDRGYEVEHGGLLITVFSAPNYCDAVGNQGAFVHLSQDLVPRFATFNAAPHPPIRPMAYSTFAALGFA</sequence>
<dbReference type="EC" id="3.1.3.16" evidence="7"/>
<dbReference type="SUPFAM" id="SSF56300">
    <property type="entry name" value="Metallo-dependent phosphatases"/>
    <property type="match status" value="1"/>
</dbReference>
<keyword evidence="2" id="KW-0479">Metal-binding</keyword>
<feature type="domain" description="Serine/threonine specific protein phosphatases" evidence="9">
    <location>
        <begin position="248"/>
        <end position="253"/>
    </location>
</feature>
<evidence type="ECO:0000256" key="5">
    <source>
        <dbReference type="ARBA" id="ARBA00022803"/>
    </source>
</evidence>
<dbReference type="Pfam" id="PF08321">
    <property type="entry name" value="PPP5"/>
    <property type="match status" value="1"/>
</dbReference>
<dbReference type="InterPro" id="IPR051134">
    <property type="entry name" value="PPP_phosphatase"/>
</dbReference>
<dbReference type="Proteomes" id="UP000789595">
    <property type="component" value="Unassembled WGS sequence"/>
</dbReference>
<evidence type="ECO:0000259" key="9">
    <source>
        <dbReference type="PROSITE" id="PS00125"/>
    </source>
</evidence>
<organism evidence="10">
    <name type="scientific">Pelagomonas calceolata</name>
    <dbReference type="NCBI Taxonomy" id="35677"/>
    <lineage>
        <taxon>Eukaryota</taxon>
        <taxon>Sar</taxon>
        <taxon>Stramenopiles</taxon>
        <taxon>Ochrophyta</taxon>
        <taxon>Pelagophyceae</taxon>
        <taxon>Pelagomonadales</taxon>
        <taxon>Pelagomonadaceae</taxon>
        <taxon>Pelagomonas</taxon>
    </lineage>
</organism>
<name>A0A7S4E387_9STRA</name>
<comment type="cofactor">
    <cofactor evidence="1">
        <name>Mn(2+)</name>
        <dbReference type="ChEBI" id="CHEBI:29035"/>
    </cofactor>
</comment>
<evidence type="ECO:0000256" key="4">
    <source>
        <dbReference type="ARBA" id="ARBA00022801"/>
    </source>
</evidence>
<dbReference type="PRINTS" id="PR00114">
    <property type="entry name" value="STPHPHTASE"/>
</dbReference>
<feature type="region of interest" description="Disordered" evidence="8">
    <location>
        <begin position="1"/>
        <end position="44"/>
    </location>
</feature>
<dbReference type="GO" id="GO:0004722">
    <property type="term" value="F:protein serine/threonine phosphatase activity"/>
    <property type="evidence" value="ECO:0007669"/>
    <property type="project" value="UniProtKB-EC"/>
</dbReference>
<evidence type="ECO:0000256" key="2">
    <source>
        <dbReference type="ARBA" id="ARBA00022723"/>
    </source>
</evidence>
<dbReference type="PROSITE" id="PS00125">
    <property type="entry name" value="SER_THR_PHOSPHATASE"/>
    <property type="match status" value="1"/>
</dbReference>
<evidence type="ECO:0000256" key="6">
    <source>
        <dbReference type="ARBA" id="ARBA00023211"/>
    </source>
</evidence>
<dbReference type="PANTHER" id="PTHR45668:SF5">
    <property type="entry name" value="SERINE_THREONINE-PROTEIN PHOSPHATASE 5"/>
    <property type="match status" value="1"/>
</dbReference>
<dbReference type="PANTHER" id="PTHR45668">
    <property type="entry name" value="SERINE/THREONINE-PROTEIN PHOSPHATASE 5-RELATED"/>
    <property type="match status" value="1"/>
</dbReference>
<evidence type="ECO:0000313" key="12">
    <source>
        <dbReference type="Proteomes" id="UP000789595"/>
    </source>
</evidence>
<dbReference type="Pfam" id="PF00149">
    <property type="entry name" value="Metallophos"/>
    <property type="match status" value="1"/>
</dbReference>
<evidence type="ECO:0000256" key="8">
    <source>
        <dbReference type="SAM" id="MobiDB-lite"/>
    </source>
</evidence>
<evidence type="ECO:0000256" key="1">
    <source>
        <dbReference type="ARBA" id="ARBA00001936"/>
    </source>
</evidence>
<dbReference type="EMBL" id="HBIW01003328">
    <property type="protein sequence ID" value="CAE0687329.1"/>
    <property type="molecule type" value="Transcribed_RNA"/>
</dbReference>
<dbReference type="Gene3D" id="3.60.21.10">
    <property type="match status" value="1"/>
</dbReference>
<gene>
    <name evidence="10" type="ORF">PCAL00307_LOCUS2763</name>
    <name evidence="11" type="ORF">PECAL_4P15770</name>
</gene>
<evidence type="ECO:0000313" key="10">
    <source>
        <dbReference type="EMBL" id="CAE0687329.1"/>
    </source>
</evidence>
<keyword evidence="4 7" id="KW-0378">Hydrolase</keyword>
<accession>A0A7S4E387</accession>
<keyword evidence="6" id="KW-0464">Manganese</keyword>
<keyword evidence="5" id="KW-0802">TPR repeat</keyword>
<evidence type="ECO:0000256" key="3">
    <source>
        <dbReference type="ARBA" id="ARBA00022737"/>
    </source>
</evidence>
<dbReference type="InterPro" id="IPR029052">
    <property type="entry name" value="Metallo-depent_PP-like"/>
</dbReference>
<reference evidence="11" key="2">
    <citation type="submission" date="2021-11" db="EMBL/GenBank/DDBJ databases">
        <authorList>
            <consortium name="Genoscope - CEA"/>
            <person name="William W."/>
        </authorList>
    </citation>
    <scope>NUCLEOTIDE SEQUENCE</scope>
</reference>
<protein>
    <recommendedName>
        <fullName evidence="7">Serine/threonine-protein phosphatase</fullName>
        <ecNumber evidence="7">3.1.3.16</ecNumber>
    </recommendedName>
</protein>